<proteinExistence type="predicted"/>
<reference evidence="2 3" key="1">
    <citation type="submission" date="2014-06" db="EMBL/GenBank/DDBJ databases">
        <authorList>
            <person name="Swart Estienne"/>
        </authorList>
    </citation>
    <scope>NUCLEOTIDE SEQUENCE [LARGE SCALE GENOMIC DNA]</scope>
    <source>
        <strain evidence="2 3">130c</strain>
    </source>
</reference>
<keyword evidence="3" id="KW-1185">Reference proteome</keyword>
<evidence type="ECO:0000313" key="2">
    <source>
        <dbReference type="EMBL" id="CDW86946.1"/>
    </source>
</evidence>
<keyword evidence="1" id="KW-0472">Membrane</keyword>
<dbReference type="Proteomes" id="UP000039865">
    <property type="component" value="Unassembled WGS sequence"/>
</dbReference>
<evidence type="ECO:0000313" key="3">
    <source>
        <dbReference type="Proteomes" id="UP000039865"/>
    </source>
</evidence>
<accession>A0A078AXY6</accession>
<dbReference type="EMBL" id="CCKQ01015139">
    <property type="protein sequence ID" value="CDW86946.1"/>
    <property type="molecule type" value="Genomic_DNA"/>
</dbReference>
<keyword evidence="1" id="KW-1133">Transmembrane helix</keyword>
<sequence length="91" mass="10144">MVLLNGVLMTIVQLVMMGIFLIVIQEPAPINARLDNMEMQYIHLEEPLFKLTALHAVLIVMNAPLILCANLVIKAIILVQKTDRDKLGHAS</sequence>
<keyword evidence="1" id="KW-0812">Transmembrane</keyword>
<dbReference type="AlphaFoldDB" id="A0A078AXY6"/>
<feature type="transmembrane region" description="Helical" evidence="1">
    <location>
        <begin position="7"/>
        <end position="24"/>
    </location>
</feature>
<protein>
    <submittedName>
        <fullName evidence="2">Uncharacterized protein</fullName>
    </submittedName>
</protein>
<evidence type="ECO:0000256" key="1">
    <source>
        <dbReference type="SAM" id="Phobius"/>
    </source>
</evidence>
<organism evidence="2 3">
    <name type="scientific">Stylonychia lemnae</name>
    <name type="common">Ciliate</name>
    <dbReference type="NCBI Taxonomy" id="5949"/>
    <lineage>
        <taxon>Eukaryota</taxon>
        <taxon>Sar</taxon>
        <taxon>Alveolata</taxon>
        <taxon>Ciliophora</taxon>
        <taxon>Intramacronucleata</taxon>
        <taxon>Spirotrichea</taxon>
        <taxon>Stichotrichia</taxon>
        <taxon>Sporadotrichida</taxon>
        <taxon>Oxytrichidae</taxon>
        <taxon>Stylonychinae</taxon>
        <taxon>Stylonychia</taxon>
    </lineage>
</organism>
<name>A0A078AXY6_STYLE</name>
<dbReference type="InParanoid" id="A0A078AXY6"/>
<feature type="transmembrane region" description="Helical" evidence="1">
    <location>
        <begin position="53"/>
        <end position="77"/>
    </location>
</feature>
<gene>
    <name evidence="2" type="primary">Contig14358.g15295</name>
    <name evidence="2" type="ORF">STYLEM_16046</name>
</gene>